<gene>
    <name evidence="3" type="ORF">LNN31_11875</name>
</gene>
<dbReference type="InterPro" id="IPR025280">
    <property type="entry name" value="SNIPE"/>
</dbReference>
<accession>A0ABY6HD40</accession>
<evidence type="ECO:0000256" key="1">
    <source>
        <dbReference type="SAM" id="Coils"/>
    </source>
</evidence>
<dbReference type="Proteomes" id="UP001163550">
    <property type="component" value="Chromosome"/>
</dbReference>
<evidence type="ECO:0000313" key="4">
    <source>
        <dbReference type="Proteomes" id="UP001163550"/>
    </source>
</evidence>
<feature type="coiled-coil region" evidence="1">
    <location>
        <begin position="16"/>
        <end position="68"/>
    </location>
</feature>
<evidence type="ECO:0000259" key="2">
    <source>
        <dbReference type="SMART" id="SM00974"/>
    </source>
</evidence>
<dbReference type="RefSeq" id="WP_228883315.1">
    <property type="nucleotide sequence ID" value="NZ_CABIIK010000056.1"/>
</dbReference>
<organism evidence="3 4">
    <name type="scientific">Acetobacterium wieringae</name>
    <dbReference type="NCBI Taxonomy" id="52694"/>
    <lineage>
        <taxon>Bacteria</taxon>
        <taxon>Bacillati</taxon>
        <taxon>Bacillota</taxon>
        <taxon>Clostridia</taxon>
        <taxon>Eubacteriales</taxon>
        <taxon>Eubacteriaceae</taxon>
        <taxon>Acetobacterium</taxon>
    </lineage>
</organism>
<evidence type="ECO:0000313" key="3">
    <source>
        <dbReference type="EMBL" id="UYO61481.1"/>
    </source>
</evidence>
<feature type="coiled-coil region" evidence="1">
    <location>
        <begin position="104"/>
        <end position="131"/>
    </location>
</feature>
<dbReference type="SMART" id="SM00974">
    <property type="entry name" value="T5orf172"/>
    <property type="match status" value="1"/>
</dbReference>
<sequence>MALVDVFKGKQYKQEVADLKVILEKKTTELNQVEDLANEIQAQYMEEIKNLKIQLEESTKKNNELFLLLTPEIIDIQKRKETVLKLENREFELKEKINSLQLSKTKIKIVIENLNDKIKELKAEIIQLDDEILYQSFGFYTPIYKLMSSEAYKEKILLNRRMQKEMIKTDSACTYIQNMTYNESLVRGQRMVRDTVKLVIRAFNNECDAAISGAKFNNIESLESRIARSKESLEKLNKNMEIIITDAFFDLKIEELKLCHEYAIKKQEEKERARDQREALREEAKLQKEIEEARMSIFKEKSHYTNALKKVEKQMLASPIENLALIQKKDELINKLSEIEQAISNIDYREANKRAGYVYIISNIGSFGENVYKIGMTRRLEPLDRINELGDASVPFKFDIHAMIFSDDAPALENAIHNEFEHKKVNMINQRREFFHVTLDEIEEVIKANFDKTVDFIKIPEAEQYRESQMIRKRLI</sequence>
<protein>
    <submittedName>
        <fullName evidence="3">DUF4041 domain-containing protein</fullName>
    </submittedName>
</protein>
<keyword evidence="1" id="KW-0175">Coiled coil</keyword>
<dbReference type="EMBL" id="CP087994">
    <property type="protein sequence ID" value="UYO61481.1"/>
    <property type="molecule type" value="Genomic_DNA"/>
</dbReference>
<dbReference type="Pfam" id="PF10544">
    <property type="entry name" value="T5orf172"/>
    <property type="match status" value="1"/>
</dbReference>
<reference evidence="3" key="1">
    <citation type="submission" date="2021-11" db="EMBL/GenBank/DDBJ databases">
        <title>Isoprene-degrading acetogen.</title>
        <authorList>
            <person name="Yang Y."/>
            <person name="Jin H."/>
            <person name="Yan J."/>
        </authorList>
    </citation>
    <scope>NUCLEOTIDE SEQUENCE</scope>
    <source>
        <strain evidence="3">Berkeley</strain>
    </source>
</reference>
<feature type="coiled-coil region" evidence="1">
    <location>
        <begin position="263"/>
        <end position="342"/>
    </location>
</feature>
<feature type="domain" description="Bacteriophage T5 Orf172 DNA-binding" evidence="2">
    <location>
        <begin position="366"/>
        <end position="449"/>
    </location>
</feature>
<name>A0ABY6HD40_9FIRM</name>
<dbReference type="Pfam" id="PF13250">
    <property type="entry name" value="SNIPE"/>
    <property type="match status" value="1"/>
</dbReference>
<dbReference type="InterPro" id="IPR018306">
    <property type="entry name" value="Phage_T5_Orf172_DNA-bd"/>
</dbReference>
<proteinExistence type="predicted"/>
<keyword evidence="4" id="KW-1185">Reference proteome</keyword>